<dbReference type="AlphaFoldDB" id="A0A8S1KC56"/>
<dbReference type="InterPro" id="IPR051581">
    <property type="entry name" value="Ca-bind"/>
</dbReference>
<keyword evidence="4" id="KW-0175">Coiled coil</keyword>
<dbReference type="OMA" id="MEPLPYR"/>
<evidence type="ECO:0000313" key="6">
    <source>
        <dbReference type="EMBL" id="CAD8052769.1"/>
    </source>
</evidence>
<evidence type="ECO:0000313" key="7">
    <source>
        <dbReference type="Proteomes" id="UP000688137"/>
    </source>
</evidence>
<dbReference type="PROSITE" id="PS00018">
    <property type="entry name" value="EF_HAND_1"/>
    <property type="match status" value="1"/>
</dbReference>
<dbReference type="InterPro" id="IPR002048">
    <property type="entry name" value="EF_hand_dom"/>
</dbReference>
<keyword evidence="1" id="KW-0479">Metal-binding</keyword>
<dbReference type="SMART" id="SM00054">
    <property type="entry name" value="EFh"/>
    <property type="match status" value="2"/>
</dbReference>
<dbReference type="PANTHER" id="PTHR34524">
    <property type="entry name" value="CALCYPHOSIN"/>
    <property type="match status" value="1"/>
</dbReference>
<feature type="coiled-coil region" evidence="4">
    <location>
        <begin position="297"/>
        <end position="427"/>
    </location>
</feature>
<dbReference type="GO" id="GO:0005509">
    <property type="term" value="F:calcium ion binding"/>
    <property type="evidence" value="ECO:0007669"/>
    <property type="project" value="InterPro"/>
</dbReference>
<protein>
    <recommendedName>
        <fullName evidence="5">EF-hand domain-containing protein</fullName>
    </recommendedName>
</protein>
<dbReference type="InterPro" id="IPR018247">
    <property type="entry name" value="EF_Hand_1_Ca_BS"/>
</dbReference>
<dbReference type="PANTHER" id="PTHR34524:SF6">
    <property type="entry name" value="CALCYPHOSINE LIKE"/>
    <property type="match status" value="1"/>
</dbReference>
<dbReference type="Proteomes" id="UP000688137">
    <property type="component" value="Unassembled WGS sequence"/>
</dbReference>
<reference evidence="6" key="1">
    <citation type="submission" date="2021-01" db="EMBL/GenBank/DDBJ databases">
        <authorList>
            <consortium name="Genoscope - CEA"/>
            <person name="William W."/>
        </authorList>
    </citation>
    <scope>NUCLEOTIDE SEQUENCE</scope>
</reference>
<dbReference type="PROSITE" id="PS50222">
    <property type="entry name" value="EF_HAND_2"/>
    <property type="match status" value="1"/>
</dbReference>
<keyword evidence="2" id="KW-0677">Repeat</keyword>
<dbReference type="Pfam" id="PF13499">
    <property type="entry name" value="EF-hand_7"/>
    <property type="match status" value="1"/>
</dbReference>
<name>A0A8S1KC56_PARPR</name>
<dbReference type="EMBL" id="CAJJDM010000016">
    <property type="protein sequence ID" value="CAD8052769.1"/>
    <property type="molecule type" value="Genomic_DNA"/>
</dbReference>
<evidence type="ECO:0000256" key="4">
    <source>
        <dbReference type="SAM" id="Coils"/>
    </source>
</evidence>
<evidence type="ECO:0000256" key="2">
    <source>
        <dbReference type="ARBA" id="ARBA00022737"/>
    </source>
</evidence>
<accession>A0A8S1KC56</accession>
<evidence type="ECO:0000256" key="1">
    <source>
        <dbReference type="ARBA" id="ARBA00022723"/>
    </source>
</evidence>
<evidence type="ECO:0000256" key="3">
    <source>
        <dbReference type="ARBA" id="ARBA00022837"/>
    </source>
</evidence>
<comment type="caution">
    <text evidence="6">The sequence shown here is derived from an EMBL/GenBank/DDBJ whole genome shotgun (WGS) entry which is preliminary data.</text>
</comment>
<dbReference type="CDD" id="cd00051">
    <property type="entry name" value="EFh"/>
    <property type="match status" value="1"/>
</dbReference>
<sequence>MLSSSSLTLTTQAKLALVIQAIAQNEQLSEKKKQRLAQIQMFNPEVAFLRIDQRRIGQLGHSDILEFLQDNKISHSQFEAAYLYKKLDWDKDGRIKLADFCQYILTKRNTALREIVKSRQLYPIDIGMLLPTEVELALSDVFAQEIENYRVINAARQSLVNSLDYSTLEAFKTLDLFNQGYLTKETLSLFMQRQNAPLLNDEVISFFDAVDLDQDGKISYSELVEAVHLMEPLPYRSNIIRDNDFVKAVENNRSLERLSFSSYPYYFYPYYPYYYPYYYPNLRLESVRQREDSLERLRRSKLQQIQSENRIIQLENQTRLSQERQRSAERIRQIQEESLLRQTQIEEQNRIRELDRLRDEDLRRSRERIRMVENEAILRKLEIEERAREIERENRLIALEKEQRIRQVELERELVESQVKLRNLERNNSLERLRQLEARRQGEIDQLRTSNTLAYTPYYSTYTSHVPQYERALQKYPYTLIDSINAFNTIKRYSPTKTNSLVQSTIYQSPSKIKKQEFKIK</sequence>
<keyword evidence="7" id="KW-1185">Reference proteome</keyword>
<keyword evidence="3" id="KW-0106">Calcium</keyword>
<gene>
    <name evidence="6" type="ORF">PPRIM_AZ9-3.1.T0190379</name>
</gene>
<proteinExistence type="predicted"/>
<evidence type="ECO:0000259" key="5">
    <source>
        <dbReference type="PROSITE" id="PS50222"/>
    </source>
</evidence>
<feature type="domain" description="EF-hand" evidence="5">
    <location>
        <begin position="198"/>
        <end position="233"/>
    </location>
</feature>
<organism evidence="6 7">
    <name type="scientific">Paramecium primaurelia</name>
    <dbReference type="NCBI Taxonomy" id="5886"/>
    <lineage>
        <taxon>Eukaryota</taxon>
        <taxon>Sar</taxon>
        <taxon>Alveolata</taxon>
        <taxon>Ciliophora</taxon>
        <taxon>Intramacronucleata</taxon>
        <taxon>Oligohymenophorea</taxon>
        <taxon>Peniculida</taxon>
        <taxon>Parameciidae</taxon>
        <taxon>Paramecium</taxon>
    </lineage>
</organism>